<protein>
    <submittedName>
        <fullName evidence="1">Uncharacterized protein</fullName>
    </submittedName>
</protein>
<dbReference type="AlphaFoldDB" id="X5EFJ1"/>
<dbReference type="PATRIC" id="fig|487.517.peg.74"/>
<reference evidence="2" key="2">
    <citation type="submission" date="2014-02" db="EMBL/GenBank/DDBJ databases">
        <title>Complete Genome Sequence of Neisseria meningitides, serogroup A strain 510612.</title>
        <authorList>
            <person name="Zhang X."/>
            <person name="Zhang Y."/>
            <person name="Yang J."/>
            <person name="Zhu Y."/>
            <person name="Jin Q."/>
        </authorList>
    </citation>
    <scope>NUCLEOTIDE SEQUENCE</scope>
    <source>
        <strain evidence="2">NMA510612</strain>
    </source>
</reference>
<accession>X5EFJ1</accession>
<gene>
    <name evidence="1" type="ORF">NMA510612_0077</name>
</gene>
<dbReference type="Proteomes" id="UP000023582">
    <property type="component" value="Chromosome"/>
</dbReference>
<reference evidence="1 2" key="1">
    <citation type="journal article" date="2014" name="Genome Announc.">
        <title>Complete Genome Sequence of Neisseria meningitidis Serogroup A Strain NMA510612, Isolated from a Patient with Bacterial Meningitis in China.</title>
        <authorList>
            <person name="Zhang Y."/>
            <person name="Yang J."/>
            <person name="Xu L."/>
            <person name="Zhu Y."/>
            <person name="Liu B."/>
            <person name="Shao Z."/>
            <person name="Zhang X."/>
            <person name="Jin Q."/>
        </authorList>
    </citation>
    <scope>NUCLEOTIDE SEQUENCE [LARGE SCALE GENOMIC DNA]</scope>
    <source>
        <strain evidence="2">NMA510612</strain>
    </source>
</reference>
<dbReference type="EMBL" id="CP007524">
    <property type="protein sequence ID" value="AHW74405.1"/>
    <property type="molecule type" value="Genomic_DNA"/>
</dbReference>
<dbReference type="KEGG" id="nmx:NMA510612_0077"/>
<evidence type="ECO:0000313" key="2">
    <source>
        <dbReference type="Proteomes" id="UP000023582"/>
    </source>
</evidence>
<sequence length="38" mass="4523">MPSENRFRRHFIKLSVRRTRAVRILPPTLPAAPFSIKY</sequence>
<name>X5EFJ1_NEIME</name>
<evidence type="ECO:0000313" key="1">
    <source>
        <dbReference type="EMBL" id="AHW74405.1"/>
    </source>
</evidence>
<proteinExistence type="predicted"/>
<organism evidence="1 2">
    <name type="scientific">Neisseria meningitidis</name>
    <dbReference type="NCBI Taxonomy" id="487"/>
    <lineage>
        <taxon>Bacteria</taxon>
        <taxon>Pseudomonadati</taxon>
        <taxon>Pseudomonadota</taxon>
        <taxon>Betaproteobacteria</taxon>
        <taxon>Neisseriales</taxon>
        <taxon>Neisseriaceae</taxon>
        <taxon>Neisseria</taxon>
    </lineage>
</organism>